<dbReference type="PANTHER" id="PTHR43135:SF3">
    <property type="entry name" value="ALPHA-D-RIBOSE 1-METHYLPHOSPHONATE 5-TRIPHOSPHATE DIPHOSPHATASE"/>
    <property type="match status" value="1"/>
</dbReference>
<protein>
    <submittedName>
        <fullName evidence="3">Imidazolonepropionase</fullName>
    </submittedName>
</protein>
<accession>A0ABY1CP11</accession>
<dbReference type="Gene3D" id="2.30.40.10">
    <property type="entry name" value="Urease, subunit C, domain 1"/>
    <property type="match status" value="1"/>
</dbReference>
<comment type="caution">
    <text evidence="3">The sequence shown here is derived from an EMBL/GenBank/DDBJ whole genome shotgun (WGS) entry which is preliminary data.</text>
</comment>
<dbReference type="RefSeq" id="WP_083560375.1">
    <property type="nucleotide sequence ID" value="NZ_BJXR01000059.1"/>
</dbReference>
<feature type="domain" description="Amidohydrolase-related" evidence="2">
    <location>
        <begin position="97"/>
        <end position="457"/>
    </location>
</feature>
<organism evidence="3 4">
    <name type="scientific">Myxococcus fulvus</name>
    <dbReference type="NCBI Taxonomy" id="33"/>
    <lineage>
        <taxon>Bacteria</taxon>
        <taxon>Pseudomonadati</taxon>
        <taxon>Myxococcota</taxon>
        <taxon>Myxococcia</taxon>
        <taxon>Myxococcales</taxon>
        <taxon>Cystobacterineae</taxon>
        <taxon>Myxococcaceae</taxon>
        <taxon>Myxococcus</taxon>
    </lineage>
</organism>
<evidence type="ECO:0000256" key="1">
    <source>
        <dbReference type="SAM" id="SignalP"/>
    </source>
</evidence>
<dbReference type="SUPFAM" id="SSF51338">
    <property type="entry name" value="Composite domain of metallo-dependent hydrolases"/>
    <property type="match status" value="2"/>
</dbReference>
<dbReference type="InterPro" id="IPR051781">
    <property type="entry name" value="Metallo-dep_Hydrolase"/>
</dbReference>
<dbReference type="InterPro" id="IPR057744">
    <property type="entry name" value="OTAase-like"/>
</dbReference>
<keyword evidence="4" id="KW-1185">Reference proteome</keyword>
<evidence type="ECO:0000313" key="4">
    <source>
        <dbReference type="Proteomes" id="UP000183760"/>
    </source>
</evidence>
<feature type="chain" id="PRO_5046878546" evidence="1">
    <location>
        <begin position="36"/>
        <end position="464"/>
    </location>
</feature>
<gene>
    <name evidence="3" type="ORF">SAMN05443572_107464</name>
</gene>
<keyword evidence="1" id="KW-0732">Signal</keyword>
<dbReference type="Gene3D" id="3.20.20.140">
    <property type="entry name" value="Metal-dependent hydrolases"/>
    <property type="match status" value="1"/>
</dbReference>
<evidence type="ECO:0000313" key="3">
    <source>
        <dbReference type="EMBL" id="SEU27522.1"/>
    </source>
</evidence>
<evidence type="ECO:0000259" key="2">
    <source>
        <dbReference type="Pfam" id="PF01979"/>
    </source>
</evidence>
<dbReference type="PANTHER" id="PTHR43135">
    <property type="entry name" value="ALPHA-D-RIBOSE 1-METHYLPHOSPHONATE 5-TRIPHOSPHATE DIPHOSPHATASE"/>
    <property type="match status" value="1"/>
</dbReference>
<dbReference type="InterPro" id="IPR032466">
    <property type="entry name" value="Metal_Hydrolase"/>
</dbReference>
<dbReference type="InterPro" id="IPR006680">
    <property type="entry name" value="Amidohydro-rel"/>
</dbReference>
<dbReference type="EMBL" id="FOIB01000007">
    <property type="protein sequence ID" value="SEU27522.1"/>
    <property type="molecule type" value="Genomic_DNA"/>
</dbReference>
<dbReference type="CDD" id="cd01299">
    <property type="entry name" value="Met_dep_hydrolase_A"/>
    <property type="match status" value="1"/>
</dbReference>
<dbReference type="Proteomes" id="UP000183760">
    <property type="component" value="Unassembled WGS sequence"/>
</dbReference>
<feature type="signal peptide" evidence="1">
    <location>
        <begin position="1"/>
        <end position="35"/>
    </location>
</feature>
<dbReference type="InterPro" id="IPR011059">
    <property type="entry name" value="Metal-dep_hydrolase_composite"/>
</dbReference>
<dbReference type="Pfam" id="PF01979">
    <property type="entry name" value="Amidohydro_1"/>
    <property type="match status" value="1"/>
</dbReference>
<sequence length="464" mass="49729">MRSRLSHVVRCIRAGSSAALTLWLLASVTPERAWAQPPTSEPPRAVLFQGVKVFDGKSKALSGPVNVLVQGNKIARISSSPIASTGGVRVIEGKGRTLMPGLIDAHYHMMMASVPLKVALAGPEGYLTLIAAKEAKATLMRGFTSVRDMAGPVFSIKRGIDDGLIEGPRIWPSGAMISQTSGHGDYRSAEALPRTAMSSLTFAERVGGAAIADGQDEVLLRVREQLMLGASQIKLAAGGGVSSDHDPLDVSQYTEAELRSAVEAAENWGTYVAVHAYTPRAIQTSIRAGVKVIDHGQLMDDATSKLMAEKGIWLSLQPFLDDEDATPFPEGSDNREKQLEMTQGTDKAYALAKKYKLKTAWGTDSLFDPKVAARQGAQLVKMTRWYTPAEALRMATGTNAELLALSGKRSPYKGRLGVVEEGALADLLLVDGDPVANLELIANPEKNLLVIMKDGKIYKDLLGP</sequence>
<name>A0ABY1CP11_MYXFU</name>
<proteinExistence type="predicted"/>
<reference evidence="3 4" key="1">
    <citation type="submission" date="2016-10" db="EMBL/GenBank/DDBJ databases">
        <authorList>
            <person name="Varghese N."/>
            <person name="Submissions S."/>
        </authorList>
    </citation>
    <scope>NUCLEOTIDE SEQUENCE [LARGE SCALE GENOMIC DNA]</scope>
    <source>
        <strain evidence="3 4">DSM 16525</strain>
    </source>
</reference>
<dbReference type="SUPFAM" id="SSF51556">
    <property type="entry name" value="Metallo-dependent hydrolases"/>
    <property type="match status" value="1"/>
</dbReference>